<evidence type="ECO:0000313" key="8">
    <source>
        <dbReference type="EMBL" id="CCC14311.1"/>
    </source>
</evidence>
<feature type="compositionally biased region" description="Gly residues" evidence="7">
    <location>
        <begin position="588"/>
        <end position="610"/>
    </location>
</feature>
<dbReference type="OMA" id="AYTKNQD"/>
<dbReference type="eggNOG" id="KOG0101">
    <property type="taxonomic scope" value="Eukaryota"/>
</dbReference>
<protein>
    <submittedName>
        <fullName evidence="8">WGS project CABT00000000 data, contig 2.69</fullName>
    </submittedName>
</protein>
<evidence type="ECO:0000256" key="3">
    <source>
        <dbReference type="ARBA" id="ARBA00022840"/>
    </source>
</evidence>
<keyword evidence="9" id="KW-1185">Reference proteome</keyword>
<evidence type="ECO:0000256" key="6">
    <source>
        <dbReference type="RuleBase" id="RU003322"/>
    </source>
</evidence>
<dbReference type="EMBL" id="CABT02000069">
    <property type="protein sequence ID" value="CCC14311.1"/>
    <property type="molecule type" value="Genomic_DNA"/>
</dbReference>
<evidence type="ECO:0000313" key="9">
    <source>
        <dbReference type="Proteomes" id="UP000001881"/>
    </source>
</evidence>
<dbReference type="HOGENOM" id="CLU_005965_2_4_1"/>
<dbReference type="Gene3D" id="2.60.34.10">
    <property type="entry name" value="Substrate Binding Domain Of DNAk, Chain A, domain 1"/>
    <property type="match status" value="2"/>
</dbReference>
<dbReference type="InParanoid" id="F7WB19"/>
<dbReference type="PRINTS" id="PR00301">
    <property type="entry name" value="HEATSHOCK70"/>
</dbReference>
<evidence type="ECO:0000256" key="2">
    <source>
        <dbReference type="ARBA" id="ARBA00022741"/>
    </source>
</evidence>
<organism evidence="8 9">
    <name type="scientific">Sordaria macrospora (strain ATCC MYA-333 / DSM 997 / K(L3346) / K-hell)</name>
    <dbReference type="NCBI Taxonomy" id="771870"/>
    <lineage>
        <taxon>Eukaryota</taxon>
        <taxon>Fungi</taxon>
        <taxon>Dikarya</taxon>
        <taxon>Ascomycota</taxon>
        <taxon>Pezizomycotina</taxon>
        <taxon>Sordariomycetes</taxon>
        <taxon>Sordariomycetidae</taxon>
        <taxon>Sordariales</taxon>
        <taxon>Sordariaceae</taxon>
        <taxon>Sordaria</taxon>
    </lineage>
</organism>
<dbReference type="Gene3D" id="3.30.420.40">
    <property type="match status" value="2"/>
</dbReference>
<evidence type="ECO:0000256" key="7">
    <source>
        <dbReference type="SAM" id="MobiDB-lite"/>
    </source>
</evidence>
<evidence type="ECO:0000256" key="4">
    <source>
        <dbReference type="ARBA" id="ARBA00023016"/>
    </source>
</evidence>
<dbReference type="SUPFAM" id="SSF53067">
    <property type="entry name" value="Actin-like ATPase domain"/>
    <property type="match status" value="2"/>
</dbReference>
<dbReference type="STRING" id="771870.F7WB19"/>
<proteinExistence type="inferred from homology"/>
<dbReference type="Pfam" id="PF00012">
    <property type="entry name" value="HSP70"/>
    <property type="match status" value="2"/>
</dbReference>
<evidence type="ECO:0000256" key="1">
    <source>
        <dbReference type="ARBA" id="ARBA00007381"/>
    </source>
</evidence>
<dbReference type="GO" id="GO:0140662">
    <property type="term" value="F:ATP-dependent protein folding chaperone"/>
    <property type="evidence" value="ECO:0007669"/>
    <property type="project" value="InterPro"/>
</dbReference>
<dbReference type="GO" id="GO:0005524">
    <property type="term" value="F:ATP binding"/>
    <property type="evidence" value="ECO:0007669"/>
    <property type="project" value="UniProtKB-KW"/>
</dbReference>
<dbReference type="PROSITE" id="PS01036">
    <property type="entry name" value="HSP70_3"/>
    <property type="match status" value="1"/>
</dbReference>
<dbReference type="InterPro" id="IPR043129">
    <property type="entry name" value="ATPase_NBD"/>
</dbReference>
<dbReference type="FunFam" id="3.30.420.40:FF:000172">
    <property type="entry name" value="Heat shock 70 kDa protein"/>
    <property type="match status" value="2"/>
</dbReference>
<keyword evidence="2 6" id="KW-0547">Nucleotide-binding</keyword>
<dbReference type="FunFam" id="3.30.420.40:FF:000026">
    <property type="entry name" value="Heat shock protein 70"/>
    <property type="match status" value="1"/>
</dbReference>
<dbReference type="CDD" id="cd10233">
    <property type="entry name" value="ASKHA_NBD_HSP70_HSPA1"/>
    <property type="match status" value="1"/>
</dbReference>
<dbReference type="OrthoDB" id="2401965at2759"/>
<dbReference type="InterPro" id="IPR029047">
    <property type="entry name" value="HSP70_peptide-bd_sf"/>
</dbReference>
<dbReference type="NCBIfam" id="NF001413">
    <property type="entry name" value="PRK00290.1"/>
    <property type="match status" value="1"/>
</dbReference>
<dbReference type="FunCoup" id="F7WB19">
    <property type="interactions" value="1811"/>
</dbReference>
<dbReference type="VEuPathDB" id="FungiDB:SMAC_08900"/>
<keyword evidence="5" id="KW-0143">Chaperone</keyword>
<dbReference type="FunFam" id="3.30.30.30:FF:000001">
    <property type="entry name" value="heat shock 70 kDa protein-like"/>
    <property type="match status" value="1"/>
</dbReference>
<keyword evidence="3 6" id="KW-0067">ATP-binding</keyword>
<dbReference type="SUPFAM" id="SSF100934">
    <property type="entry name" value="Heat shock protein 70kD (HSP70), C-terminal subdomain"/>
    <property type="match status" value="1"/>
</dbReference>
<dbReference type="FunFam" id="3.90.640.10:FF:000002">
    <property type="entry name" value="Heat shock 70 kDa"/>
    <property type="match status" value="1"/>
</dbReference>
<dbReference type="Gene3D" id="1.20.1270.10">
    <property type="match status" value="1"/>
</dbReference>
<dbReference type="PROSITE" id="PS00297">
    <property type="entry name" value="HSP70_1"/>
    <property type="match status" value="1"/>
</dbReference>
<evidence type="ECO:0000256" key="5">
    <source>
        <dbReference type="ARBA" id="ARBA00023186"/>
    </source>
</evidence>
<dbReference type="Gene3D" id="3.30.30.30">
    <property type="match status" value="1"/>
</dbReference>
<dbReference type="Gene3D" id="3.90.640.10">
    <property type="entry name" value="Actin, Chain A, domain 4"/>
    <property type="match status" value="1"/>
</dbReference>
<feature type="region of interest" description="Disordered" evidence="7">
    <location>
        <begin position="588"/>
        <end position="624"/>
    </location>
</feature>
<dbReference type="PANTHER" id="PTHR19375">
    <property type="entry name" value="HEAT SHOCK PROTEIN 70KDA"/>
    <property type="match status" value="1"/>
</dbReference>
<dbReference type="InterPro" id="IPR018181">
    <property type="entry name" value="Heat_shock_70_CS"/>
</dbReference>
<comment type="caution">
    <text evidence="8">The sequence shown here is derived from an EMBL/GenBank/DDBJ whole genome shotgun (WGS) entry which is preliminary data.</text>
</comment>
<reference evidence="8 9" key="1">
    <citation type="journal article" date="2010" name="PLoS Genet.">
        <title>De novo assembly of a 40 Mb eukaryotic genome from short sequence reads: Sordaria macrospora, a model organism for fungal morphogenesis.</title>
        <authorList>
            <person name="Nowrousian M."/>
            <person name="Stajich J."/>
            <person name="Chu M."/>
            <person name="Engh I."/>
            <person name="Espagne E."/>
            <person name="Halliday K."/>
            <person name="Kamerewerd J."/>
            <person name="Kempken F."/>
            <person name="Knab B."/>
            <person name="Kuo H.C."/>
            <person name="Osiewacz H.D."/>
            <person name="Poeggeler S."/>
            <person name="Read N."/>
            <person name="Seiler S."/>
            <person name="Smith K."/>
            <person name="Zickler D."/>
            <person name="Kueck U."/>
            <person name="Freitag M."/>
        </authorList>
    </citation>
    <scope>NUCLEOTIDE SEQUENCE [LARGE SCALE GENOMIC DNA]</scope>
    <source>
        <strain evidence="9">ATCC MYA-333 / DSM 997 / K(L3346) / K-hell</strain>
        <tissue evidence="8">Mycelium</tissue>
    </source>
</reference>
<dbReference type="FunFam" id="1.20.1270.10:FF:000021">
    <property type="entry name" value="Heat shock protein 70"/>
    <property type="match status" value="1"/>
</dbReference>
<dbReference type="SUPFAM" id="SSF100920">
    <property type="entry name" value="Heat shock protein 70kD (HSP70), peptide-binding domain"/>
    <property type="match status" value="1"/>
</dbReference>
<dbReference type="PROSITE" id="PS00329">
    <property type="entry name" value="HSP70_2"/>
    <property type="match status" value="1"/>
</dbReference>
<dbReference type="InterPro" id="IPR029048">
    <property type="entry name" value="HSP70_C_sf"/>
</dbReference>
<dbReference type="Proteomes" id="UP000001881">
    <property type="component" value="Unassembled WGS sequence"/>
</dbReference>
<dbReference type="InterPro" id="IPR013126">
    <property type="entry name" value="Hsp_70_fam"/>
</dbReference>
<accession>F7WB19</accession>
<dbReference type="AlphaFoldDB" id="F7WB19"/>
<keyword evidence="4" id="KW-0346">Stress response</keyword>
<comment type="similarity">
    <text evidence="1 6">Belongs to the heat shock protein 70 family.</text>
</comment>
<sequence>MAPAVGIDLGTTYSCVGVFREDRCEIIANDQGNRTTPSFVAFTDTERLIGDAAKNQVAMNPSNTVFDAKRLIGRKFNDAEVQADMKHFPFKIIDRAGKPVIQVEFKGETKTFTPEEISSMVLTKMRETAEAYLGGQVTNAVVTVPAYFNDSQRQATKDAGLIAGLNVLRIINEPTAAAIAYGLDKKVEGERNVLIFDLGGGTFDVSLLTIEEGIFEVKSTAGDTHLGGEDFDNRLVNHFVQEFKRKHKKDLSTNARALRRLRTACERAKRTLSSSAQTSIEIDSLFEGIDFYTSITRARFEELCQDLFRSTIQPVDRVLTDAKIDKSQVHEIVLVGGSTRIPRIQKLISDYFNGKEPNRSINPDEAVAYGAAVQAAILSGDTSSKSTSEILLLDVAPLSLGIETAGGMMTKLIPRNTTIPTKKSEVFSTFSDNQPGVLIQVYEGERQRTKDNNLLGKFELTGIPPLPAKGTGKTNQITITNDKGRLSKEEIERMLAEAEKFKDEDEAEGKRVAAKNGLESYAYSLRNTLGDSKVDEKLDAADKEKLKTEIDKIVAWLDENQQATREEYEDHQKELEAVANPIMMKFYGAGGAPPGGMPGAAPGGFPGGQPGADSNDGPTVEEVD</sequence>
<name>F7WB19_SORMK</name>
<gene>
    <name evidence="8" type="ORF">SMAC_08900</name>
</gene>